<dbReference type="OrthoDB" id="9629713at2759"/>
<evidence type="ECO:0000313" key="3">
    <source>
        <dbReference type="Proteomes" id="UP000006718"/>
    </source>
</evidence>
<feature type="region of interest" description="Disordered" evidence="1">
    <location>
        <begin position="141"/>
        <end position="200"/>
    </location>
</feature>
<feature type="compositionally biased region" description="Pro residues" evidence="1">
    <location>
        <begin position="284"/>
        <end position="295"/>
    </location>
</feature>
<dbReference type="PANTHER" id="PTHR38506:SF1">
    <property type="entry name" value="RIKEN CDNA 4930544D05 GENE"/>
    <property type="match status" value="1"/>
</dbReference>
<dbReference type="VGNC" id="VGNC:104584">
    <property type="gene designation" value="C16H17orf107"/>
</dbReference>
<evidence type="ECO:0000313" key="4">
    <source>
        <dbReference type="VGNC" id="VGNC:104584"/>
    </source>
</evidence>
<reference evidence="2" key="2">
    <citation type="submission" date="2019-01" db="EMBL/GenBank/DDBJ databases">
        <authorList>
            <person name="Graves T."/>
            <person name="Eichler E.E."/>
            <person name="Wilson R.K."/>
        </authorList>
    </citation>
    <scope>NUCLEOTIDE SEQUENCE [LARGE SCALE GENOMIC DNA]</scope>
    <source>
        <strain evidence="2">17573</strain>
    </source>
</reference>
<proteinExistence type="predicted"/>
<dbReference type="CTD" id="102131312"/>
<organism evidence="2 3">
    <name type="scientific">Macaca mulatta</name>
    <name type="common">Rhesus macaque</name>
    <dbReference type="NCBI Taxonomy" id="9544"/>
    <lineage>
        <taxon>Eukaryota</taxon>
        <taxon>Metazoa</taxon>
        <taxon>Chordata</taxon>
        <taxon>Craniata</taxon>
        <taxon>Vertebrata</taxon>
        <taxon>Euteleostomi</taxon>
        <taxon>Mammalia</taxon>
        <taxon>Eutheria</taxon>
        <taxon>Euarchontoglires</taxon>
        <taxon>Primates</taxon>
        <taxon>Haplorrhini</taxon>
        <taxon>Catarrhini</taxon>
        <taxon>Cercopithecidae</taxon>
        <taxon>Cercopithecinae</taxon>
        <taxon>Macaca</taxon>
    </lineage>
</organism>
<feature type="compositionally biased region" description="Polar residues" evidence="1">
    <location>
        <begin position="259"/>
        <end position="275"/>
    </location>
</feature>
<gene>
    <name evidence="2 4" type="primary">C16H17orf107</name>
</gene>
<dbReference type="OMA" id="NANEEFG"/>
<reference evidence="2" key="4">
    <citation type="submission" date="2025-09" db="UniProtKB">
        <authorList>
            <consortium name="Ensembl"/>
        </authorList>
    </citation>
    <scope>IDENTIFICATION</scope>
    <source>
        <strain evidence="2">17573</strain>
    </source>
</reference>
<dbReference type="GeneID" id="710390"/>
<dbReference type="Bgee" id="ENSMMUG00000059199">
    <property type="expression patterns" value="Expressed in testis and 9 other cell types or tissues"/>
</dbReference>
<reference evidence="3" key="1">
    <citation type="journal article" date="2007" name="Science">
        <title>Evolutionary and biomedical insights from the rhesus macaque genome.</title>
        <authorList>
            <person name="Gibbs R.A."/>
            <person name="Rogers J."/>
            <person name="Katze M.G."/>
            <person name="Bumgarner R."/>
            <person name="Weinstock G.M."/>
            <person name="Mardis E.R."/>
            <person name="Remington K.A."/>
            <person name="Strausberg R.L."/>
            <person name="Venter J.C."/>
            <person name="Wilson R.K."/>
            <person name="Batzer M.A."/>
            <person name="Bustamante C.D."/>
            <person name="Eichler E.E."/>
            <person name="Hahn M.W."/>
            <person name="Hardison R.C."/>
            <person name="Makova K.D."/>
            <person name="Miller W."/>
            <person name="Milosavljevic A."/>
            <person name="Palermo R.E."/>
            <person name="Siepel A."/>
            <person name="Sikela J.M."/>
            <person name="Attaway T."/>
            <person name="Bell S."/>
            <person name="Bernard K.E."/>
            <person name="Buhay C.J."/>
            <person name="Chandrabose M.N."/>
            <person name="Dao M."/>
            <person name="Davis C."/>
            <person name="Delehaunty K.D."/>
            <person name="Ding Y."/>
            <person name="Dinh H.H."/>
            <person name="Dugan-Rocha S."/>
            <person name="Fulton L.A."/>
            <person name="Gabisi R.A."/>
            <person name="Garner T.T."/>
            <person name="Godfrey J."/>
            <person name="Hawes A.C."/>
            <person name="Hernandez J."/>
            <person name="Hines S."/>
            <person name="Holder M."/>
            <person name="Hume J."/>
            <person name="Jhangiani S.N."/>
            <person name="Joshi V."/>
            <person name="Khan Z.M."/>
            <person name="Kirkness E.F."/>
            <person name="Cree A."/>
            <person name="Fowler R.G."/>
            <person name="Lee S."/>
            <person name="Lewis L.R."/>
            <person name="Li Z."/>
            <person name="Liu Y.-S."/>
            <person name="Moore S.M."/>
            <person name="Muzny D."/>
            <person name="Nazareth L.V."/>
            <person name="Ngo D.N."/>
            <person name="Okwuonu G.O."/>
            <person name="Pai G."/>
            <person name="Parker D."/>
            <person name="Paul H.A."/>
            <person name="Pfannkoch C."/>
            <person name="Pohl C.S."/>
            <person name="Rogers Y.-H.C."/>
            <person name="Ruiz S.J."/>
            <person name="Sabo A."/>
            <person name="Santibanez J."/>
            <person name="Schneider B.W."/>
            <person name="Smith S.M."/>
            <person name="Sodergren E."/>
            <person name="Svatek A.F."/>
            <person name="Utterback T.R."/>
            <person name="Vattathil S."/>
            <person name="Warren W."/>
            <person name="White C.S."/>
            <person name="Chinwalla A.T."/>
            <person name="Feng Y."/>
            <person name="Halpern A.L."/>
            <person name="Hillier L.W."/>
            <person name="Huang X."/>
            <person name="Minx P."/>
            <person name="Nelson J.O."/>
            <person name="Pepin K.H."/>
            <person name="Qin X."/>
            <person name="Sutton G.G."/>
            <person name="Venter E."/>
            <person name="Walenz B.P."/>
            <person name="Wallis J.W."/>
            <person name="Worley K.C."/>
            <person name="Yang S.-P."/>
            <person name="Jones S.M."/>
            <person name="Marra M.A."/>
            <person name="Rocchi M."/>
            <person name="Schein J.E."/>
            <person name="Baertsch R."/>
            <person name="Clarke L."/>
            <person name="Csuros M."/>
            <person name="Glasscock J."/>
            <person name="Harris R.A."/>
            <person name="Havlak P."/>
            <person name="Jackson A.R."/>
            <person name="Jiang H."/>
            <person name="Liu Y."/>
            <person name="Messina D.N."/>
            <person name="Shen Y."/>
            <person name="Song H.X.-Z."/>
            <person name="Wylie T."/>
            <person name="Zhang L."/>
            <person name="Birney E."/>
            <person name="Han K."/>
            <person name="Konkel M.K."/>
            <person name="Lee J."/>
            <person name="Smit A.F.A."/>
            <person name="Ullmer B."/>
            <person name="Wang H."/>
            <person name="Xing J."/>
            <person name="Burhans R."/>
            <person name="Cheng Z."/>
            <person name="Karro J.E."/>
            <person name="Ma J."/>
            <person name="Raney B."/>
            <person name="She X."/>
            <person name="Cox M.J."/>
            <person name="Demuth J.P."/>
            <person name="Dumas L.J."/>
            <person name="Han S.-G."/>
            <person name="Hopkins J."/>
            <person name="Karimpour-Fard A."/>
            <person name="Kim Y.H."/>
            <person name="Pollack J.R."/>
            <person name="Vinar T."/>
            <person name="Addo-Quaye C."/>
            <person name="Degenhardt J."/>
            <person name="Denby A."/>
            <person name="Hubisz M.J."/>
            <person name="Indap A."/>
            <person name="Kosiol C."/>
            <person name="Lahn B.T."/>
            <person name="Lawson H.A."/>
            <person name="Marklein A."/>
            <person name="Nielsen R."/>
            <person name="Vallender E.J."/>
            <person name="Clark A.G."/>
            <person name="Ferguson B."/>
            <person name="Hernandez R.D."/>
            <person name="Hirani K."/>
            <person name="Kehrer-Sawatzki H."/>
            <person name="Kolb J."/>
            <person name="Patil S."/>
            <person name="Pu L.-L."/>
            <person name="Ren Y."/>
            <person name="Smith D.G."/>
            <person name="Wheeler D.A."/>
            <person name="Schenck I."/>
            <person name="Ball E.V."/>
            <person name="Chen R."/>
            <person name="Cooper D.N."/>
            <person name="Giardine B."/>
            <person name="Hsu F."/>
            <person name="Kent W.J."/>
            <person name="Lesk A."/>
            <person name="Nelson D.L."/>
            <person name="O'brien W.E."/>
            <person name="Pruefer K."/>
            <person name="Stenson P.D."/>
            <person name="Wallace J.C."/>
            <person name="Ke H."/>
            <person name="Liu X.-M."/>
            <person name="Wang P."/>
            <person name="Xiang A.P."/>
            <person name="Yang F."/>
            <person name="Barber G.P."/>
            <person name="Haussler D."/>
            <person name="Karolchik D."/>
            <person name="Kern A.D."/>
            <person name="Kuhn R.M."/>
            <person name="Smith K.E."/>
            <person name="Zwieg A.S."/>
        </authorList>
    </citation>
    <scope>NUCLEOTIDE SEQUENCE [LARGE SCALE GENOMIC DNA]</scope>
    <source>
        <strain evidence="3">17573</strain>
    </source>
</reference>
<evidence type="ECO:0000313" key="2">
    <source>
        <dbReference type="Ensembl" id="ENSMMUP00000075562.1"/>
    </source>
</evidence>
<feature type="region of interest" description="Disordered" evidence="1">
    <location>
        <begin position="221"/>
        <end position="295"/>
    </location>
</feature>
<dbReference type="GeneTree" id="ENSGT00400000024234"/>
<protein>
    <submittedName>
        <fullName evidence="2">Chromosome 16 C17orf107 homolog</fullName>
    </submittedName>
</protein>
<dbReference type="Pfam" id="PF17688">
    <property type="entry name" value="DUF5536"/>
    <property type="match status" value="1"/>
</dbReference>
<reference evidence="2" key="3">
    <citation type="submission" date="2025-08" db="UniProtKB">
        <authorList>
            <consortium name="Ensembl"/>
        </authorList>
    </citation>
    <scope>IDENTIFICATION</scope>
    <source>
        <strain evidence="2">17573</strain>
    </source>
</reference>
<dbReference type="InParanoid" id="A0A5F8ADV1"/>
<evidence type="ECO:0000256" key="1">
    <source>
        <dbReference type="SAM" id="MobiDB-lite"/>
    </source>
</evidence>
<dbReference type="VEuPathDB" id="HostDB:ENSMMUG00000059199"/>
<dbReference type="RefSeq" id="XP_028691761.1">
    <property type="nucleotide sequence ID" value="XM_028835928.1"/>
</dbReference>
<dbReference type="AlphaFoldDB" id="A0A5F8ADV1"/>
<dbReference type="Proteomes" id="UP000006718">
    <property type="component" value="Chromosome 16"/>
</dbReference>
<dbReference type="InterPro" id="IPR038963">
    <property type="entry name" value="C17orf107"/>
</dbReference>
<sequence length="295" mass="30144">MTDASPSPSPVLPLVAAMKGTPSSLDTLMWIYHFHSSTEVALQPPLLSSLELSVAAAHEYLEQKFRELKSLEPPELNMQGMLPAPKPTLGLVLREAAASLVSFGATLLEVGYWGAQDTRRSGSGSKDLCLPANPCAPNADLSPVAAAGGAATRQQRGPSPRRRGSGCSSEPGSPGRGAGDSASWGCDGRRRPASSPGSVAMPVWTGSAGVCLIPATVATAARPRNPRRTSELGMRGELGARGGGGGGGGGGAREALSRTVPQQSYSGDLQVTSSSSEEDGRPGTPSPSQPHPASE</sequence>
<dbReference type="Ensembl" id="ENSMMUT00000097828.1">
    <property type="protein sequence ID" value="ENSMMUP00000075562.1"/>
    <property type="gene ID" value="ENSMMUG00000059199.1"/>
</dbReference>
<keyword evidence="3" id="KW-1185">Reference proteome</keyword>
<accession>A0A5F8ADV1</accession>
<name>A0A5F8ADV1_MACMU</name>
<dbReference type="PANTHER" id="PTHR38506">
    <property type="entry name" value="RIKEN CDNA 4930544D05 GENE"/>
    <property type="match status" value="1"/>
</dbReference>
<feature type="compositionally biased region" description="Gly residues" evidence="1">
    <location>
        <begin position="239"/>
        <end position="252"/>
    </location>
</feature>